<evidence type="ECO:0008006" key="5">
    <source>
        <dbReference type="Google" id="ProtNLM"/>
    </source>
</evidence>
<sequence>MKTQFLKAGLFALAAVAFSTAAQAGSGTSNRVSDIVSQQAQIRASVKAEEGGWDNIPAAKRQELLGKQDQLMLLIDGKQTLDELAPADQATARQTLGWIDALATEADGERKVCRRERATGTHRTTTVCRSVADMKRQRDQAQDAWRQGRQGLMPPKPPSSGMGSGG</sequence>
<evidence type="ECO:0000313" key="4">
    <source>
        <dbReference type="Proteomes" id="UP001501727"/>
    </source>
</evidence>
<feature type="compositionally biased region" description="Low complexity" evidence="1">
    <location>
        <begin position="142"/>
        <end position="153"/>
    </location>
</feature>
<dbReference type="RefSeq" id="WP_344757893.1">
    <property type="nucleotide sequence ID" value="NZ_BAAAZU010000001.1"/>
</dbReference>
<gene>
    <name evidence="3" type="ORF">GCM10022229_00270</name>
</gene>
<proteinExistence type="predicted"/>
<feature type="signal peptide" evidence="2">
    <location>
        <begin position="1"/>
        <end position="24"/>
    </location>
</feature>
<dbReference type="Proteomes" id="UP001501727">
    <property type="component" value="Unassembled WGS sequence"/>
</dbReference>
<keyword evidence="4" id="KW-1185">Reference proteome</keyword>
<name>A0ABP7M028_9GAMM</name>
<feature type="compositionally biased region" description="Basic and acidic residues" evidence="1">
    <location>
        <begin position="132"/>
        <end position="141"/>
    </location>
</feature>
<feature type="chain" id="PRO_5047476672" description="LTXXQ motif family protein" evidence="2">
    <location>
        <begin position="25"/>
        <end position="166"/>
    </location>
</feature>
<comment type="caution">
    <text evidence="3">The sequence shown here is derived from an EMBL/GenBank/DDBJ whole genome shotgun (WGS) entry which is preliminary data.</text>
</comment>
<protein>
    <recommendedName>
        <fullName evidence="5">LTXXQ motif family protein</fullName>
    </recommendedName>
</protein>
<reference evidence="4" key="1">
    <citation type="journal article" date="2019" name="Int. J. Syst. Evol. Microbiol.">
        <title>The Global Catalogue of Microorganisms (GCM) 10K type strain sequencing project: providing services to taxonomists for standard genome sequencing and annotation.</title>
        <authorList>
            <consortium name="The Broad Institute Genomics Platform"/>
            <consortium name="The Broad Institute Genome Sequencing Center for Infectious Disease"/>
            <person name="Wu L."/>
            <person name="Ma J."/>
        </authorList>
    </citation>
    <scope>NUCLEOTIDE SEQUENCE [LARGE SCALE GENOMIC DNA]</scope>
    <source>
        <strain evidence="4">JCM 16916</strain>
    </source>
</reference>
<feature type="region of interest" description="Disordered" evidence="1">
    <location>
        <begin position="132"/>
        <end position="166"/>
    </location>
</feature>
<organism evidence="3 4">
    <name type="scientific">Luteimonas lutimaris</name>
    <dbReference type="NCBI Taxonomy" id="698645"/>
    <lineage>
        <taxon>Bacteria</taxon>
        <taxon>Pseudomonadati</taxon>
        <taxon>Pseudomonadota</taxon>
        <taxon>Gammaproteobacteria</taxon>
        <taxon>Lysobacterales</taxon>
        <taxon>Lysobacteraceae</taxon>
        <taxon>Luteimonas</taxon>
    </lineage>
</organism>
<keyword evidence="2" id="KW-0732">Signal</keyword>
<accession>A0ABP7M028</accession>
<evidence type="ECO:0000256" key="1">
    <source>
        <dbReference type="SAM" id="MobiDB-lite"/>
    </source>
</evidence>
<dbReference type="EMBL" id="BAAAZU010000001">
    <property type="protein sequence ID" value="GAA3911693.1"/>
    <property type="molecule type" value="Genomic_DNA"/>
</dbReference>
<evidence type="ECO:0000256" key="2">
    <source>
        <dbReference type="SAM" id="SignalP"/>
    </source>
</evidence>
<evidence type="ECO:0000313" key="3">
    <source>
        <dbReference type="EMBL" id="GAA3911693.1"/>
    </source>
</evidence>